<dbReference type="AlphaFoldDB" id="A0A5B7K0Z8"/>
<dbReference type="EMBL" id="VSRR010123487">
    <property type="protein sequence ID" value="MPD00566.1"/>
    <property type="molecule type" value="Genomic_DNA"/>
</dbReference>
<name>A0A5B7K0Z8_PORTR</name>
<proteinExistence type="predicted"/>
<accession>A0A5B7K0Z8</accession>
<dbReference type="Proteomes" id="UP000324222">
    <property type="component" value="Unassembled WGS sequence"/>
</dbReference>
<sequence>MESLPYSCIPEKRVYTTRPGHCKPKTTGSGDQLFLGPTALHRSSTASRVCVCVCGKCMWFCVKESYLLRAGCDCPHEL</sequence>
<protein>
    <submittedName>
        <fullName evidence="1">Uncharacterized protein</fullName>
    </submittedName>
</protein>
<evidence type="ECO:0000313" key="2">
    <source>
        <dbReference type="Proteomes" id="UP000324222"/>
    </source>
</evidence>
<organism evidence="1 2">
    <name type="scientific">Portunus trituberculatus</name>
    <name type="common">Swimming crab</name>
    <name type="synonym">Neptunus trituberculatus</name>
    <dbReference type="NCBI Taxonomy" id="210409"/>
    <lineage>
        <taxon>Eukaryota</taxon>
        <taxon>Metazoa</taxon>
        <taxon>Ecdysozoa</taxon>
        <taxon>Arthropoda</taxon>
        <taxon>Crustacea</taxon>
        <taxon>Multicrustacea</taxon>
        <taxon>Malacostraca</taxon>
        <taxon>Eumalacostraca</taxon>
        <taxon>Eucarida</taxon>
        <taxon>Decapoda</taxon>
        <taxon>Pleocyemata</taxon>
        <taxon>Brachyura</taxon>
        <taxon>Eubrachyura</taxon>
        <taxon>Portunoidea</taxon>
        <taxon>Portunidae</taxon>
        <taxon>Portuninae</taxon>
        <taxon>Portunus</taxon>
    </lineage>
</organism>
<keyword evidence="2" id="KW-1185">Reference proteome</keyword>
<gene>
    <name evidence="1" type="ORF">E2C01_096046</name>
</gene>
<evidence type="ECO:0000313" key="1">
    <source>
        <dbReference type="EMBL" id="MPD00566.1"/>
    </source>
</evidence>
<comment type="caution">
    <text evidence="1">The sequence shown here is derived from an EMBL/GenBank/DDBJ whole genome shotgun (WGS) entry which is preliminary data.</text>
</comment>
<reference evidence="1 2" key="1">
    <citation type="submission" date="2019-05" db="EMBL/GenBank/DDBJ databases">
        <title>Another draft genome of Portunus trituberculatus and its Hox gene families provides insights of decapod evolution.</title>
        <authorList>
            <person name="Jeong J.-H."/>
            <person name="Song I."/>
            <person name="Kim S."/>
            <person name="Choi T."/>
            <person name="Kim D."/>
            <person name="Ryu S."/>
            <person name="Kim W."/>
        </authorList>
    </citation>
    <scope>NUCLEOTIDE SEQUENCE [LARGE SCALE GENOMIC DNA]</scope>
    <source>
        <tissue evidence="1">Muscle</tissue>
    </source>
</reference>